<gene>
    <name evidence="2" type="ORF">VP395_10850</name>
</gene>
<evidence type="ECO:0000313" key="2">
    <source>
        <dbReference type="EMBL" id="MEN3324229.1"/>
    </source>
</evidence>
<dbReference type="InterPro" id="IPR013589">
    <property type="entry name" value="Bac_transglu_N"/>
</dbReference>
<dbReference type="PANTHER" id="PTHR33490">
    <property type="entry name" value="BLR5614 PROTEIN-RELATED"/>
    <property type="match status" value="1"/>
</dbReference>
<dbReference type="Pfam" id="PF08379">
    <property type="entry name" value="Bact_transglu_N"/>
    <property type="match status" value="1"/>
</dbReference>
<dbReference type="Gene3D" id="3.10.620.30">
    <property type="match status" value="1"/>
</dbReference>
<proteinExistence type="predicted"/>
<dbReference type="PANTHER" id="PTHR33490:SF7">
    <property type="entry name" value="BLR2979 PROTEIN"/>
    <property type="match status" value="1"/>
</dbReference>
<dbReference type="EMBL" id="JAZHYP010000004">
    <property type="protein sequence ID" value="MEN3324229.1"/>
    <property type="molecule type" value="Genomic_DNA"/>
</dbReference>
<dbReference type="InterPro" id="IPR038765">
    <property type="entry name" value="Papain-like_cys_pep_sf"/>
</dbReference>
<dbReference type="InterPro" id="IPR002931">
    <property type="entry name" value="Transglutaminase-like"/>
</dbReference>
<keyword evidence="3" id="KW-1185">Reference proteome</keyword>
<reference evidence="2 3" key="1">
    <citation type="submission" date="2024-01" db="EMBL/GenBank/DDBJ databases">
        <title>Mariniflexile litorale sp. nov., isolated from the shallow sediments of the Sea of Japan.</title>
        <authorList>
            <person name="Romanenko L."/>
            <person name="Bystritskaya E."/>
            <person name="Isaeva M."/>
        </authorList>
    </citation>
    <scope>NUCLEOTIDE SEQUENCE [LARGE SCALE GENOMIC DNA]</scope>
    <source>
        <strain evidence="2 3">KCTC 32427</strain>
    </source>
</reference>
<dbReference type="SMART" id="SM00460">
    <property type="entry name" value="TGc"/>
    <property type="match status" value="1"/>
</dbReference>
<name>A0ABV0ACY6_9FLAO</name>
<dbReference type="Pfam" id="PF01841">
    <property type="entry name" value="Transglut_core"/>
    <property type="match status" value="1"/>
</dbReference>
<evidence type="ECO:0000259" key="1">
    <source>
        <dbReference type="SMART" id="SM00460"/>
    </source>
</evidence>
<accession>A0ABV0ACY6</accession>
<dbReference type="SUPFAM" id="SSF54001">
    <property type="entry name" value="Cysteine proteinases"/>
    <property type="match status" value="1"/>
</dbReference>
<feature type="domain" description="Transglutaminase-like" evidence="1">
    <location>
        <begin position="181"/>
        <end position="251"/>
    </location>
</feature>
<sequence>MKFQLSHTTSYNYESGVTFCHNIATIKPKTMLGQTLEEYTLEISPTPSEISERIDFFGNTVTRFSIQKHHTELKVNAISKVIRDYTLQPNIENSISGKTITLSQAIHTLKANSPDNIEAKQYILESIFITRISADIKTYAEQSFKPNRPVFEAAYELMQRIYTEFKFDAGFSTIATPIHEVMKEKKGVCQDFAQIAIACVRSMGLPARYVSGYIETLPPPGKEKLVGTDASHAWFSVYIPTFGWVDFDPTNNQIPKNQHITVSWGRDYYDVPPLKGVIYSTGKNKMKVAVDIRPAV</sequence>
<evidence type="ECO:0000313" key="3">
    <source>
        <dbReference type="Proteomes" id="UP001416393"/>
    </source>
</evidence>
<dbReference type="Proteomes" id="UP001416393">
    <property type="component" value="Unassembled WGS sequence"/>
</dbReference>
<protein>
    <submittedName>
        <fullName evidence="2">Transglutaminase family protein</fullName>
    </submittedName>
</protein>
<comment type="caution">
    <text evidence="2">The sequence shown here is derived from an EMBL/GenBank/DDBJ whole genome shotgun (WGS) entry which is preliminary data.</text>
</comment>
<organism evidence="2 3">
    <name type="scientific">Mariniflexile soesokkakense</name>
    <dbReference type="NCBI Taxonomy" id="1343160"/>
    <lineage>
        <taxon>Bacteria</taxon>
        <taxon>Pseudomonadati</taxon>
        <taxon>Bacteroidota</taxon>
        <taxon>Flavobacteriia</taxon>
        <taxon>Flavobacteriales</taxon>
        <taxon>Flavobacteriaceae</taxon>
        <taxon>Mariniflexile</taxon>
    </lineage>
</organism>
<dbReference type="RefSeq" id="WP_346242032.1">
    <property type="nucleotide sequence ID" value="NZ_JAZHYP010000004.1"/>
</dbReference>